<evidence type="ECO:0000256" key="1">
    <source>
        <dbReference type="ARBA" id="ARBA00001198"/>
    </source>
</evidence>
<proteinExistence type="inferred from homology"/>
<dbReference type="NCBIfam" id="TIGR03634">
    <property type="entry name" value="arc_protsome_B"/>
    <property type="match status" value="1"/>
</dbReference>
<feature type="propeptide" id="PRO_5016473148" description="Removed in mature form; by autocatalysis" evidence="9">
    <location>
        <begin position="1"/>
        <end position="10"/>
    </location>
</feature>
<evidence type="ECO:0000256" key="9">
    <source>
        <dbReference type="HAMAP-Rule" id="MF_02113"/>
    </source>
</evidence>
<dbReference type="InterPro" id="IPR001353">
    <property type="entry name" value="Proteasome_sua/b"/>
</dbReference>
<comment type="catalytic activity">
    <reaction evidence="1 9">
        <text>Cleavage of peptide bonds with very broad specificity.</text>
        <dbReference type="EC" id="3.4.25.1"/>
    </reaction>
</comment>
<dbReference type="GO" id="GO:0019774">
    <property type="term" value="C:proteasome core complex, beta-subunit complex"/>
    <property type="evidence" value="ECO:0007669"/>
    <property type="project" value="UniProtKB-UniRule"/>
</dbReference>
<dbReference type="InterPro" id="IPR023333">
    <property type="entry name" value="Proteasome_suB-type"/>
</dbReference>
<dbReference type="PROSITE" id="PS51476">
    <property type="entry name" value="PROTEASOME_BETA_2"/>
    <property type="match status" value="1"/>
</dbReference>
<dbReference type="EMBL" id="CP014855">
    <property type="protein sequence ID" value="ASJ00437.1"/>
    <property type="molecule type" value="Genomic_DNA"/>
</dbReference>
<keyword evidence="5 9" id="KW-0378">Hydrolase</keyword>
<evidence type="ECO:0000256" key="6">
    <source>
        <dbReference type="ARBA" id="ARBA00022813"/>
    </source>
</evidence>
<protein>
    <recommendedName>
        <fullName evidence="9">Proteasome subunit beta</fullName>
        <ecNumber evidence="9">3.4.25.1</ecNumber>
    </recommendedName>
    <alternativeName>
        <fullName evidence="9">20S proteasome beta subunit</fullName>
    </alternativeName>
    <alternativeName>
        <fullName evidence="9">Proteasome core protein PsmB</fullName>
    </alternativeName>
</protein>
<evidence type="ECO:0000313" key="12">
    <source>
        <dbReference type="Proteomes" id="UP000250134"/>
    </source>
</evidence>
<comment type="subunit">
    <text evidence="9">The 20S proteasome core is composed of 14 alpha and 14 beta subunits that assemble into four stacked heptameric rings, resulting in a barrel-shaped structure. The two inner rings, each composed of seven catalytic beta subunits, are sandwiched by two outer rings, each composed of seven alpha subunits. The catalytic chamber with the active sites is on the inside of the barrel. Has a gated structure, the ends of the cylinder being occluded by the N-termini of the alpha-subunits. Is capped at one or both ends by the proteasome regulatory ATPase, PAN.</text>
</comment>
<feature type="chain" id="PRO_5023568705" description="Proteasome subunit beta" evidence="9">
    <location>
        <begin position="11"/>
        <end position="206"/>
    </location>
</feature>
<dbReference type="GO" id="GO:0004298">
    <property type="term" value="F:threonine-type endopeptidase activity"/>
    <property type="evidence" value="ECO:0007669"/>
    <property type="project" value="UniProtKB-UniRule"/>
</dbReference>
<dbReference type="FunFam" id="3.60.20.10:FF:000049">
    <property type="entry name" value="Proteasome subunit beta"/>
    <property type="match status" value="1"/>
</dbReference>
<dbReference type="Gene3D" id="3.60.20.10">
    <property type="entry name" value="Glutamine Phosphoribosylpyrophosphate, subunit 1, domain 1"/>
    <property type="match status" value="1"/>
</dbReference>
<evidence type="ECO:0000256" key="2">
    <source>
        <dbReference type="ARBA" id="ARBA00022490"/>
    </source>
</evidence>
<dbReference type="PROSITE" id="PS00854">
    <property type="entry name" value="PROTEASOME_BETA_1"/>
    <property type="match status" value="1"/>
</dbReference>
<evidence type="ECO:0000256" key="4">
    <source>
        <dbReference type="ARBA" id="ARBA00022698"/>
    </source>
</evidence>
<dbReference type="Proteomes" id="UP000250134">
    <property type="component" value="Chromosome"/>
</dbReference>
<reference evidence="11 12" key="1">
    <citation type="submission" date="2016-03" db="EMBL/GenBank/DDBJ databases">
        <title>Complete genome sequence of Thermococcus gorgonarius.</title>
        <authorList>
            <person name="Oger P.M."/>
        </authorList>
    </citation>
    <scope>NUCLEOTIDE SEQUENCE [LARGE SCALE GENOMIC DNA]</scope>
    <source>
        <strain evidence="11 12">W-12</strain>
    </source>
</reference>
<dbReference type="SUPFAM" id="SSF56235">
    <property type="entry name" value="N-terminal nucleophile aminohydrolases (Ntn hydrolases)"/>
    <property type="match status" value="1"/>
</dbReference>
<comment type="similarity">
    <text evidence="9">Belongs to the peptidase T1B family.</text>
</comment>
<comment type="activity regulation">
    <text evidence="9">The formation of the proteasomal ATPase PAN-20S proteasome complex, via the docking of the C-termini of PAN into the intersubunit pockets in the alpha-rings, triggers opening of the gate for substrate entry. Interconversion between the open-gate and close-gate conformations leads to a dynamic regulation of the 20S proteasome proteolysis activity.</text>
</comment>
<dbReference type="HAMAP" id="MF_02113_A">
    <property type="entry name" value="Proteasome_B_A"/>
    <property type="match status" value="1"/>
</dbReference>
<dbReference type="GO" id="GO:0005737">
    <property type="term" value="C:cytoplasm"/>
    <property type="evidence" value="ECO:0007669"/>
    <property type="project" value="UniProtKB-SubCell"/>
</dbReference>
<keyword evidence="4 9" id="KW-0888">Threonine protease</keyword>
<dbReference type="InterPro" id="IPR016050">
    <property type="entry name" value="Proteasome_bsu_CS"/>
</dbReference>
<dbReference type="GO" id="GO:0010498">
    <property type="term" value="P:proteasomal protein catabolic process"/>
    <property type="evidence" value="ECO:0007669"/>
    <property type="project" value="UniProtKB-UniRule"/>
</dbReference>
<dbReference type="OrthoDB" id="6330at2157"/>
<dbReference type="PANTHER" id="PTHR32194">
    <property type="entry name" value="METALLOPROTEASE TLDD"/>
    <property type="match status" value="1"/>
</dbReference>
<keyword evidence="8 9" id="KW-0865">Zymogen</keyword>
<organism evidence="11 12">
    <name type="scientific">Thermococcus gorgonarius</name>
    <dbReference type="NCBI Taxonomy" id="71997"/>
    <lineage>
        <taxon>Archaea</taxon>
        <taxon>Methanobacteriati</taxon>
        <taxon>Methanobacteriota</taxon>
        <taxon>Thermococci</taxon>
        <taxon>Thermococcales</taxon>
        <taxon>Thermococcaceae</taxon>
        <taxon>Thermococcus</taxon>
    </lineage>
</organism>
<evidence type="ECO:0000256" key="10">
    <source>
        <dbReference type="PIRSR" id="PIRSR600243-1"/>
    </source>
</evidence>
<keyword evidence="3 9" id="KW-0645">Protease</keyword>
<evidence type="ECO:0000256" key="3">
    <source>
        <dbReference type="ARBA" id="ARBA00022670"/>
    </source>
</evidence>
<dbReference type="PRINTS" id="PR00141">
    <property type="entry name" value="PROTEASOME"/>
</dbReference>
<evidence type="ECO:0000313" key="11">
    <source>
        <dbReference type="EMBL" id="ASJ00437.1"/>
    </source>
</evidence>
<dbReference type="GeneID" id="33331390"/>
<gene>
    <name evidence="9" type="primary">psmB</name>
    <name evidence="11" type="ORF">A3K92_02540</name>
</gene>
<keyword evidence="7 9" id="KW-0647">Proteasome</keyword>
<comment type="subcellular location">
    <subcellularLocation>
        <location evidence="9">Cytoplasm</location>
    </subcellularLocation>
</comment>
<sequence>MNESLSAAKGTTTVGLVCKEGVILAADKRATMGNMVTSKEVTKIFQIDDHLAIAGAGLVGDILSMVRLLRAEAKLYRAKVGREMSVKALATLMANILHGGRGYGYFAWFLVGGYDSKPRLYSIDAAGGVTEEKFIAAGSGMEFALAILENEFSEGLSLEDGMRLAAKAVNAAIKRDVYTGEGITLVVVTKEGYRELGDDEIKTLLK</sequence>
<dbReference type="RefSeq" id="WP_088884777.1">
    <property type="nucleotide sequence ID" value="NZ_CP014855.1"/>
</dbReference>
<dbReference type="InterPro" id="IPR019983">
    <property type="entry name" value="Pept_T1A_Psome_bsu_arc"/>
</dbReference>
<evidence type="ECO:0000256" key="7">
    <source>
        <dbReference type="ARBA" id="ARBA00022942"/>
    </source>
</evidence>
<evidence type="ECO:0000256" key="8">
    <source>
        <dbReference type="ARBA" id="ARBA00023145"/>
    </source>
</evidence>
<keyword evidence="2 9" id="KW-0963">Cytoplasm</keyword>
<accession>A0A2Z2M3Y1</accession>
<keyword evidence="6 9" id="KW-0068">Autocatalytic cleavage</keyword>
<feature type="active site" description="Nucleophile" evidence="9 10">
    <location>
        <position position="11"/>
    </location>
</feature>
<keyword evidence="12" id="KW-1185">Reference proteome</keyword>
<evidence type="ECO:0000256" key="5">
    <source>
        <dbReference type="ARBA" id="ARBA00022801"/>
    </source>
</evidence>
<dbReference type="InterPro" id="IPR029055">
    <property type="entry name" value="Ntn_hydrolases_N"/>
</dbReference>
<dbReference type="InterPro" id="IPR000243">
    <property type="entry name" value="Pept_T1A_subB"/>
</dbReference>
<dbReference type="Pfam" id="PF00227">
    <property type="entry name" value="Proteasome"/>
    <property type="match status" value="1"/>
</dbReference>
<dbReference type="KEGG" id="tgg:A3K92_02540"/>
<dbReference type="AlphaFoldDB" id="A0A2Z2M3Y1"/>
<dbReference type="EC" id="3.4.25.1" evidence="9"/>
<comment type="function">
    <text evidence="9">Component of the proteasome core, a large protease complex with broad specificity involved in protein degradation.</text>
</comment>
<dbReference type="PANTHER" id="PTHR32194:SF0">
    <property type="entry name" value="ATP-DEPENDENT PROTEASE SUBUNIT HSLV"/>
    <property type="match status" value="1"/>
</dbReference>
<name>A0A2Z2M3Y1_THEGO</name>